<feature type="transmembrane region" description="Helical" evidence="1">
    <location>
        <begin position="102"/>
        <end position="122"/>
    </location>
</feature>
<dbReference type="EMBL" id="FNHF01000007">
    <property type="protein sequence ID" value="SDM96458.1"/>
    <property type="molecule type" value="Genomic_DNA"/>
</dbReference>
<dbReference type="InterPro" id="IPR032816">
    <property type="entry name" value="VTT_dom"/>
</dbReference>
<dbReference type="STRING" id="482461.SAMN05216244_3834"/>
<sequence>MGDVNSYLLTIAETGGFLTPLLFIGFHLLRPLFFLPVILICITGGILFGAIAGTLYSVIGITLSSMTFYKLIQWMPGMSDKLVHVKQKLMGERSTLTTSQVAVLRLIPFIHFHLLSLCILEISSSFKEYVRSSFYSNIPLAVLYTSFGKWISSLSPVVMMAFILLLLPFLYLLRRKQTTIKWAEFFVGKSPTVKQ</sequence>
<keyword evidence="1" id="KW-0472">Membrane</keyword>
<protein>
    <submittedName>
        <fullName evidence="3">Uncharacterized membrane protein YdjX, TVP38/TMEM64 family, SNARE-associated domain</fullName>
    </submittedName>
</protein>
<dbReference type="Proteomes" id="UP000182347">
    <property type="component" value="Unassembled WGS sequence"/>
</dbReference>
<evidence type="ECO:0000313" key="3">
    <source>
        <dbReference type="EMBL" id="SDM96458.1"/>
    </source>
</evidence>
<reference evidence="4" key="1">
    <citation type="submission" date="2016-10" db="EMBL/GenBank/DDBJ databases">
        <authorList>
            <person name="Varghese N."/>
            <person name="Submissions S."/>
        </authorList>
    </citation>
    <scope>NUCLEOTIDE SEQUENCE [LARGE SCALE GENOMIC DNA]</scope>
    <source>
        <strain evidence="4">CGMCC 1.6199</strain>
    </source>
</reference>
<evidence type="ECO:0000313" key="4">
    <source>
        <dbReference type="Proteomes" id="UP000182347"/>
    </source>
</evidence>
<dbReference type="OrthoDB" id="2451090at2"/>
<dbReference type="Pfam" id="PF09335">
    <property type="entry name" value="VTT_dom"/>
    <property type="match status" value="1"/>
</dbReference>
<keyword evidence="1" id="KW-0812">Transmembrane</keyword>
<feature type="transmembrane region" description="Helical" evidence="1">
    <location>
        <begin position="33"/>
        <end position="59"/>
    </location>
</feature>
<evidence type="ECO:0000256" key="1">
    <source>
        <dbReference type="SAM" id="Phobius"/>
    </source>
</evidence>
<keyword evidence="1" id="KW-1133">Transmembrane helix</keyword>
<organism evidence="3 4">
    <name type="scientific">Sediminibacillus halophilus</name>
    <dbReference type="NCBI Taxonomy" id="482461"/>
    <lineage>
        <taxon>Bacteria</taxon>
        <taxon>Bacillati</taxon>
        <taxon>Bacillota</taxon>
        <taxon>Bacilli</taxon>
        <taxon>Bacillales</taxon>
        <taxon>Bacillaceae</taxon>
        <taxon>Sediminibacillus</taxon>
    </lineage>
</organism>
<dbReference type="AlphaFoldDB" id="A0A1G9XI69"/>
<gene>
    <name evidence="3" type="ORF">SAMN05216244_3834</name>
</gene>
<dbReference type="RefSeq" id="WP_074600823.1">
    <property type="nucleotide sequence ID" value="NZ_FNHF01000007.1"/>
</dbReference>
<proteinExistence type="predicted"/>
<accession>A0A1G9XI69</accession>
<feature type="domain" description="VTT" evidence="2">
    <location>
        <begin position="38"/>
        <end position="148"/>
    </location>
</feature>
<name>A0A1G9XI69_9BACI</name>
<evidence type="ECO:0000259" key="2">
    <source>
        <dbReference type="Pfam" id="PF09335"/>
    </source>
</evidence>
<feature type="transmembrane region" description="Helical" evidence="1">
    <location>
        <begin position="157"/>
        <end position="173"/>
    </location>
</feature>
<keyword evidence="4" id="KW-1185">Reference proteome</keyword>
<feature type="transmembrane region" description="Helical" evidence="1">
    <location>
        <begin position="6"/>
        <end position="26"/>
    </location>
</feature>